<evidence type="ECO:0000256" key="1">
    <source>
        <dbReference type="SAM" id="MobiDB-lite"/>
    </source>
</evidence>
<dbReference type="EMBL" id="FMUR01000014">
    <property type="protein sequence ID" value="SCY36977.1"/>
    <property type="molecule type" value="Genomic_DNA"/>
</dbReference>
<accession>A0A1G5FCS1</accession>
<keyword evidence="2" id="KW-1133">Transmembrane helix</keyword>
<reference evidence="5" key="1">
    <citation type="submission" date="2016-10" db="EMBL/GenBank/DDBJ databases">
        <authorList>
            <person name="Varghese N."/>
            <person name="Submissions S."/>
        </authorList>
    </citation>
    <scope>NUCLEOTIDE SEQUENCE [LARGE SCALE GENOMIC DNA]</scope>
    <source>
        <strain evidence="5">XBD2006</strain>
    </source>
</reference>
<feature type="region of interest" description="Disordered" evidence="1">
    <location>
        <begin position="262"/>
        <end position="297"/>
    </location>
</feature>
<keyword evidence="2" id="KW-0472">Membrane</keyword>
<organism evidence="4 5">
    <name type="scientific">Butyrivibrio hungatei</name>
    <dbReference type="NCBI Taxonomy" id="185008"/>
    <lineage>
        <taxon>Bacteria</taxon>
        <taxon>Bacillati</taxon>
        <taxon>Bacillota</taxon>
        <taxon>Clostridia</taxon>
        <taxon>Lachnospirales</taxon>
        <taxon>Lachnospiraceae</taxon>
        <taxon>Butyrivibrio</taxon>
    </lineage>
</organism>
<sequence>MKKILSTNKHIHILGLISAIFIFLFTSLMTYADQSPLWDDYTVPATRQKERLLDEAELLSSSEQAEILGRLNEISEKQRCNVVILTVNSHPGSIEAFADDYFDYNGFGADFNDTGILFVLSMETREWAISTAGDGIPAFTDYGQEEMTDEMLPYLKDGNYYGAFEVYIDTADRYLDQFHAGTPYDIESSSRTAYDSESNYDPKSHIFLSIIIGLATAIIPIAVMAAKLNTVHINNSASEYRTHDGIHMNIHTDTFLTSHVSRTRKSENNGSRSHSGGGSSFHTSSSGHSHGGSHGHF</sequence>
<dbReference type="InterPro" id="IPR007621">
    <property type="entry name" value="TPM_dom"/>
</dbReference>
<feature type="domain" description="TPM" evidence="3">
    <location>
        <begin position="54"/>
        <end position="172"/>
    </location>
</feature>
<evidence type="ECO:0000313" key="5">
    <source>
        <dbReference type="Proteomes" id="UP000183047"/>
    </source>
</evidence>
<proteinExistence type="predicted"/>
<protein>
    <recommendedName>
        <fullName evidence="3">TPM domain-containing protein</fullName>
    </recommendedName>
</protein>
<dbReference type="RefSeq" id="WP_083334593.1">
    <property type="nucleotide sequence ID" value="NZ_FMUR01000014.1"/>
</dbReference>
<dbReference type="Pfam" id="PF04536">
    <property type="entry name" value="TPM_phosphatase"/>
    <property type="match status" value="1"/>
</dbReference>
<feature type="transmembrane region" description="Helical" evidence="2">
    <location>
        <begin position="206"/>
        <end position="226"/>
    </location>
</feature>
<keyword evidence="5" id="KW-1185">Reference proteome</keyword>
<gene>
    <name evidence="4" type="ORF">SAMN02910451_02361</name>
</gene>
<dbReference type="AlphaFoldDB" id="A0A1G5FCS1"/>
<feature type="compositionally biased region" description="Low complexity" evidence="1">
    <location>
        <begin position="270"/>
        <end position="288"/>
    </location>
</feature>
<feature type="transmembrane region" description="Helical" evidence="2">
    <location>
        <begin position="12"/>
        <end position="32"/>
    </location>
</feature>
<keyword evidence="2" id="KW-0812">Transmembrane</keyword>
<dbReference type="OrthoDB" id="9806054at2"/>
<evidence type="ECO:0000259" key="3">
    <source>
        <dbReference type="Pfam" id="PF04536"/>
    </source>
</evidence>
<dbReference type="Gene3D" id="3.10.310.50">
    <property type="match status" value="1"/>
</dbReference>
<evidence type="ECO:0000256" key="2">
    <source>
        <dbReference type="SAM" id="Phobius"/>
    </source>
</evidence>
<dbReference type="PANTHER" id="PTHR30373:SF2">
    <property type="entry name" value="UPF0603 PROTEIN YGCG"/>
    <property type="match status" value="1"/>
</dbReference>
<evidence type="ECO:0000313" key="4">
    <source>
        <dbReference type="EMBL" id="SCY36977.1"/>
    </source>
</evidence>
<dbReference type="Proteomes" id="UP000183047">
    <property type="component" value="Unassembled WGS sequence"/>
</dbReference>
<dbReference type="PANTHER" id="PTHR30373">
    <property type="entry name" value="UPF0603 PROTEIN YGCG"/>
    <property type="match status" value="1"/>
</dbReference>
<name>A0A1G5FCS1_9FIRM</name>